<dbReference type="RefSeq" id="WP_025289936.1">
    <property type="nucleotide sequence ID" value="NZ_CP006955.1"/>
</dbReference>
<reference evidence="1 2" key="1">
    <citation type="submission" date="2013-12" db="EMBL/GenBank/DDBJ databases">
        <title>Annotation of the Bibersteinia trehalosi USDA-ARS-USMARC-189 complete genome.</title>
        <authorList>
            <person name="Harhay G.P."/>
            <person name="McVey S."/>
            <person name="Clawson M.L."/>
            <person name="Bono J."/>
            <person name="Heaton M.P."/>
            <person name="Chitko-Mckown C.G."/>
            <person name="Harhay D.M."/>
            <person name="Smith T.P.L."/>
        </authorList>
    </citation>
    <scope>NUCLEOTIDE SEQUENCE [LARGE SCALE GENOMIC DNA]</scope>
    <source>
        <strain evidence="1 2">USDA-ARS-USMARC-189</strain>
    </source>
</reference>
<evidence type="ECO:0000313" key="1">
    <source>
        <dbReference type="EMBL" id="AHG83095.1"/>
    </source>
</evidence>
<gene>
    <name evidence="1" type="ORF">F543_2310</name>
</gene>
<dbReference type="EMBL" id="CP006955">
    <property type="protein sequence ID" value="AHG83095.1"/>
    <property type="molecule type" value="Genomic_DNA"/>
</dbReference>
<name>A0ABM5PAH5_BIBTR</name>
<evidence type="ECO:0000313" key="2">
    <source>
        <dbReference type="Proteomes" id="UP000019092"/>
    </source>
</evidence>
<accession>A0ABM5PAH5</accession>
<keyword evidence="2" id="KW-1185">Reference proteome</keyword>
<dbReference type="Proteomes" id="UP000019092">
    <property type="component" value="Chromosome"/>
</dbReference>
<protein>
    <submittedName>
        <fullName evidence="1">Phage minor tail protein</fullName>
    </submittedName>
</protein>
<sequence length="108" mass="12556">METLPFCPQPGYTVENEPRRKVHDFGDGYQQRRADGLNPLQRKFSVSFNLNHKQAVILDDFFAKHSGVTAFQFKDKESGKHYKVVCPKWSKTTKKQHTQFSCEFEESA</sequence>
<proteinExistence type="predicted"/>
<dbReference type="InterPro" id="IPR010265">
    <property type="entry name" value="Phage_lambda_TipM"/>
</dbReference>
<dbReference type="Pfam" id="PF05939">
    <property type="entry name" value="Phage_min_tail"/>
    <property type="match status" value="1"/>
</dbReference>
<organism evidence="1 2">
    <name type="scientific">Bibersteinia trehalosi USDA-ARS-USMARC-189</name>
    <dbReference type="NCBI Taxonomy" id="1263831"/>
    <lineage>
        <taxon>Bacteria</taxon>
        <taxon>Pseudomonadati</taxon>
        <taxon>Pseudomonadota</taxon>
        <taxon>Gammaproteobacteria</taxon>
        <taxon>Pasteurellales</taxon>
        <taxon>Pasteurellaceae</taxon>
        <taxon>Bibersteinia</taxon>
    </lineage>
</organism>